<proteinExistence type="predicted"/>
<evidence type="ECO:0000313" key="2">
    <source>
        <dbReference type="Proteomes" id="UP001327560"/>
    </source>
</evidence>
<dbReference type="Proteomes" id="UP001327560">
    <property type="component" value="Chromosome 2"/>
</dbReference>
<name>A0AAQ3JX95_9LILI</name>
<dbReference type="GO" id="GO:0016020">
    <property type="term" value="C:membrane"/>
    <property type="evidence" value="ECO:0007669"/>
    <property type="project" value="InterPro"/>
</dbReference>
<sequence length="124" mass="14471">MTSPIVTKKLKETSETEERGEKFEHEKYLLDEKSLLNYIVNSLTSINELSFESIPCFHLKKSSLVEEEEKMNSESKAKSLKLVFDIITTNANDQTRTKEESIEEEIIKKVPRWSYKLINELEAQ</sequence>
<dbReference type="EMBL" id="CP136891">
    <property type="protein sequence ID" value="WOK98059.1"/>
    <property type="molecule type" value="Genomic_DNA"/>
</dbReference>
<dbReference type="AlphaFoldDB" id="A0AAQ3JX95"/>
<reference evidence="1 2" key="1">
    <citation type="submission" date="2023-10" db="EMBL/GenBank/DDBJ databases">
        <title>Chromosome-scale genome assembly provides insights into flower coloration mechanisms of Canna indica.</title>
        <authorList>
            <person name="Li C."/>
        </authorList>
    </citation>
    <scope>NUCLEOTIDE SEQUENCE [LARGE SCALE GENOMIC DNA]</scope>
    <source>
        <tissue evidence="1">Flower</tissue>
    </source>
</reference>
<dbReference type="InterPro" id="IPR008896">
    <property type="entry name" value="TIC214"/>
</dbReference>
<accession>A0AAQ3JX95</accession>
<evidence type="ECO:0000313" key="1">
    <source>
        <dbReference type="EMBL" id="WOK98059.1"/>
    </source>
</evidence>
<protein>
    <submittedName>
        <fullName evidence="1">Uncharacterized protein</fullName>
    </submittedName>
</protein>
<organism evidence="1 2">
    <name type="scientific">Canna indica</name>
    <name type="common">Indian-shot</name>
    <dbReference type="NCBI Taxonomy" id="4628"/>
    <lineage>
        <taxon>Eukaryota</taxon>
        <taxon>Viridiplantae</taxon>
        <taxon>Streptophyta</taxon>
        <taxon>Embryophyta</taxon>
        <taxon>Tracheophyta</taxon>
        <taxon>Spermatophyta</taxon>
        <taxon>Magnoliopsida</taxon>
        <taxon>Liliopsida</taxon>
        <taxon>Zingiberales</taxon>
        <taxon>Cannaceae</taxon>
        <taxon>Canna</taxon>
    </lineage>
</organism>
<gene>
    <name evidence="1" type="ORF">Cni_G06769</name>
</gene>
<dbReference type="Pfam" id="PF05758">
    <property type="entry name" value="Ycf1"/>
    <property type="match status" value="1"/>
</dbReference>
<keyword evidence="2" id="KW-1185">Reference proteome</keyword>